<dbReference type="PANTHER" id="PTHR12027:SF99">
    <property type="entry name" value="PROTEIN WNT"/>
    <property type="match status" value="1"/>
</dbReference>
<keyword evidence="7" id="KW-1015">Disulfide bond</keyword>
<accession>A0A7R9D7N6</accession>
<dbReference type="PRINTS" id="PR01349">
    <property type="entry name" value="WNTPROTEIN"/>
</dbReference>
<dbReference type="FunFam" id="3.30.2460.20:FF:000001">
    <property type="entry name" value="Wnt homolog"/>
    <property type="match status" value="1"/>
</dbReference>
<dbReference type="GO" id="GO:0005109">
    <property type="term" value="F:frizzled binding"/>
    <property type="evidence" value="ECO:0007669"/>
    <property type="project" value="TreeGrafter"/>
</dbReference>
<dbReference type="GO" id="GO:0060560">
    <property type="term" value="P:developmental growth involved in morphogenesis"/>
    <property type="evidence" value="ECO:0007669"/>
    <property type="project" value="UniProtKB-ARBA"/>
</dbReference>
<evidence type="ECO:0000256" key="9">
    <source>
        <dbReference type="RuleBase" id="RU003500"/>
    </source>
</evidence>
<evidence type="ECO:0000256" key="3">
    <source>
        <dbReference type="ARBA" id="ARBA00022473"/>
    </source>
</evidence>
<dbReference type="PROSITE" id="PS00246">
    <property type="entry name" value="WNT1"/>
    <property type="match status" value="1"/>
</dbReference>
<evidence type="ECO:0000256" key="2">
    <source>
        <dbReference type="ARBA" id="ARBA00005683"/>
    </source>
</evidence>
<dbReference type="Pfam" id="PF00110">
    <property type="entry name" value="wnt"/>
    <property type="match status" value="1"/>
</dbReference>
<name>A0A7R9D7N6_TIMPO</name>
<keyword evidence="3 9" id="KW-0217">Developmental protein</keyword>
<comment type="function">
    <text evidence="9">Ligand for members of the frizzled family of seven transmembrane receptors.</text>
</comment>
<evidence type="ECO:0000256" key="6">
    <source>
        <dbReference type="ARBA" id="ARBA00022687"/>
    </source>
</evidence>
<dbReference type="AlphaFoldDB" id="A0A7R9D7N6"/>
<sequence length="497" mass="56310">MEHTGASKDGDKRNICVPVSAAIAAEDGEIEARISVGDKEVRILEEVFPNLGEERVENHLGETTLIIPDQDLNLDISVIINLVAIIYCKNDALDHTPTKVGYEMNLRRLSGRAATLRYRVRLLRVKSQLGKTTFSTLVWDLNSDIFVTGRDRVDELDNQFAFLLMLLGMPSTQHSLTDFTAVTYRESCHQLTYLAPKQQELCARSERVLPSVGHGARMGIDECQYQFRMSRWNCTTFGNTTSVFGGVLAAKSREAAYVYAISAAGVAYAITRACSRGDLTDCSCDNRVRTRKPKGNWQWGGCSEDIHFGEKFSREFVDVKESRDTAEGLMNLHNNEAGRRSIRSHMQRVCKCHGMSGSCSVRVCWRKLPQFRQVGDSLAARFEGASHVKVVEKKRRRIKKLRAVSRDLKQPNKTDLVYLEESPDYCERNETLGILGTRGRLCNRTSLGLDGCRLLCCGRGYQTRVRDVEEKCRCRFVWCCNVVCERCRYKKEEHICN</sequence>
<gene>
    <name evidence="10" type="ORF">TPSB3V08_LOCUS6935</name>
</gene>
<evidence type="ECO:0000256" key="4">
    <source>
        <dbReference type="ARBA" id="ARBA00022525"/>
    </source>
</evidence>
<evidence type="ECO:0000256" key="7">
    <source>
        <dbReference type="ARBA" id="ARBA00023157"/>
    </source>
</evidence>
<dbReference type="InterPro" id="IPR005817">
    <property type="entry name" value="Wnt"/>
</dbReference>
<dbReference type="GO" id="GO:0045165">
    <property type="term" value="P:cell fate commitment"/>
    <property type="evidence" value="ECO:0007669"/>
    <property type="project" value="TreeGrafter"/>
</dbReference>
<proteinExistence type="inferred from homology"/>
<dbReference type="InterPro" id="IPR018161">
    <property type="entry name" value="Wnt_CS"/>
</dbReference>
<evidence type="ECO:0000256" key="1">
    <source>
        <dbReference type="ARBA" id="ARBA00004498"/>
    </source>
</evidence>
<keyword evidence="8" id="KW-0449">Lipoprotein</keyword>
<dbReference type="GO" id="GO:0060070">
    <property type="term" value="P:canonical Wnt signaling pathway"/>
    <property type="evidence" value="ECO:0007669"/>
    <property type="project" value="TreeGrafter"/>
</dbReference>
<dbReference type="GO" id="GO:0007517">
    <property type="term" value="P:muscle organ development"/>
    <property type="evidence" value="ECO:0007669"/>
    <property type="project" value="UniProtKB-ARBA"/>
</dbReference>
<reference evidence="10" key="1">
    <citation type="submission" date="2020-11" db="EMBL/GenBank/DDBJ databases">
        <authorList>
            <person name="Tran Van P."/>
        </authorList>
    </citation>
    <scope>NUCLEOTIDE SEQUENCE</scope>
</reference>
<dbReference type="GO" id="GO:0030182">
    <property type="term" value="P:neuron differentiation"/>
    <property type="evidence" value="ECO:0007669"/>
    <property type="project" value="TreeGrafter"/>
</dbReference>
<comment type="subcellular location">
    <subcellularLocation>
        <location evidence="1 9">Secreted</location>
        <location evidence="1 9">Extracellular space</location>
        <location evidence="1 9">Extracellular matrix</location>
    </subcellularLocation>
</comment>
<dbReference type="PANTHER" id="PTHR12027">
    <property type="entry name" value="WNT RELATED"/>
    <property type="match status" value="1"/>
</dbReference>
<evidence type="ECO:0000256" key="8">
    <source>
        <dbReference type="ARBA" id="ARBA00023288"/>
    </source>
</evidence>
<dbReference type="InterPro" id="IPR043158">
    <property type="entry name" value="Wnt_C"/>
</dbReference>
<comment type="similarity">
    <text evidence="2 9">Belongs to the Wnt family.</text>
</comment>
<dbReference type="CDD" id="cd19338">
    <property type="entry name" value="Wnt_Wnt6"/>
    <property type="match status" value="1"/>
</dbReference>
<dbReference type="SMART" id="SM00097">
    <property type="entry name" value="WNT1"/>
    <property type="match status" value="1"/>
</dbReference>
<dbReference type="GO" id="GO:0005125">
    <property type="term" value="F:cytokine activity"/>
    <property type="evidence" value="ECO:0007669"/>
    <property type="project" value="TreeGrafter"/>
</dbReference>
<keyword evidence="4" id="KW-0964">Secreted</keyword>
<dbReference type="GO" id="GO:0000902">
    <property type="term" value="P:cell morphogenesis"/>
    <property type="evidence" value="ECO:0007669"/>
    <property type="project" value="UniProtKB-ARBA"/>
</dbReference>
<dbReference type="Gene3D" id="3.30.2460.20">
    <property type="match status" value="1"/>
</dbReference>
<dbReference type="InterPro" id="IPR009143">
    <property type="entry name" value="Wnt6"/>
</dbReference>
<protein>
    <recommendedName>
        <fullName evidence="9">Protein Wnt</fullName>
    </recommendedName>
</protein>
<evidence type="ECO:0000256" key="5">
    <source>
        <dbReference type="ARBA" id="ARBA00022530"/>
    </source>
</evidence>
<dbReference type="GO" id="GO:0005615">
    <property type="term" value="C:extracellular space"/>
    <property type="evidence" value="ECO:0007669"/>
    <property type="project" value="TreeGrafter"/>
</dbReference>
<keyword evidence="5" id="KW-0272">Extracellular matrix</keyword>
<keyword evidence="6 9" id="KW-0879">Wnt signaling pathway</keyword>
<organism evidence="10">
    <name type="scientific">Timema poppense</name>
    <name type="common">Walking stick</name>
    <dbReference type="NCBI Taxonomy" id="170557"/>
    <lineage>
        <taxon>Eukaryota</taxon>
        <taxon>Metazoa</taxon>
        <taxon>Ecdysozoa</taxon>
        <taxon>Arthropoda</taxon>
        <taxon>Hexapoda</taxon>
        <taxon>Insecta</taxon>
        <taxon>Pterygota</taxon>
        <taxon>Neoptera</taxon>
        <taxon>Polyneoptera</taxon>
        <taxon>Phasmatodea</taxon>
        <taxon>Timematodea</taxon>
        <taxon>Timematoidea</taxon>
        <taxon>Timematidae</taxon>
        <taxon>Timema</taxon>
    </lineage>
</organism>
<evidence type="ECO:0000313" key="10">
    <source>
        <dbReference type="EMBL" id="CAD7409632.1"/>
    </source>
</evidence>
<dbReference type="EMBL" id="OD004267">
    <property type="protein sequence ID" value="CAD7409632.1"/>
    <property type="molecule type" value="Genomic_DNA"/>
</dbReference>